<reference evidence="2 3" key="1">
    <citation type="submission" date="2019-03" db="EMBL/GenBank/DDBJ databases">
        <title>Deep subsurface shale carbon reservoir microbial communities from Ohio and West Virginia, USA.</title>
        <authorList>
            <person name="Wrighton K."/>
        </authorList>
    </citation>
    <scope>NUCLEOTIDE SEQUENCE [LARGE SCALE GENOMIC DNA]</scope>
    <source>
        <strain evidence="2 3">UTICA-S4D12</strain>
    </source>
</reference>
<proteinExistence type="predicted"/>
<feature type="domain" description="DAC" evidence="1">
    <location>
        <begin position="312"/>
        <end position="458"/>
    </location>
</feature>
<dbReference type="InterPro" id="IPR003390">
    <property type="entry name" value="DNA_integrity_scan_DisA_N"/>
</dbReference>
<evidence type="ECO:0000313" key="3">
    <source>
        <dbReference type="Proteomes" id="UP000295758"/>
    </source>
</evidence>
<name>A0A4R7DY74_9FIRM</name>
<dbReference type="InterPro" id="IPR048555">
    <property type="entry name" value="DACNH"/>
</dbReference>
<comment type="caution">
    <text evidence="2">The sequence shown here is derived from an EMBL/GenBank/DDBJ whole genome shotgun (WGS) entry which is preliminary data.</text>
</comment>
<evidence type="ECO:0000313" key="2">
    <source>
        <dbReference type="EMBL" id="TDS25871.1"/>
    </source>
</evidence>
<dbReference type="InterPro" id="IPR036888">
    <property type="entry name" value="DNA_integrity_DisA_N_sf"/>
</dbReference>
<dbReference type="Gene3D" id="3.40.1700.10">
    <property type="entry name" value="DNA integrity scanning protein, DisA, N-terminal domain"/>
    <property type="match status" value="1"/>
</dbReference>
<organism evidence="2 3">
    <name type="scientific">Halanaerobium congolense</name>
    <dbReference type="NCBI Taxonomy" id="54121"/>
    <lineage>
        <taxon>Bacteria</taxon>
        <taxon>Bacillati</taxon>
        <taxon>Bacillota</taxon>
        <taxon>Clostridia</taxon>
        <taxon>Halanaerobiales</taxon>
        <taxon>Halanaerobiaceae</taxon>
        <taxon>Halanaerobium</taxon>
    </lineage>
</organism>
<dbReference type="SUPFAM" id="SSF143597">
    <property type="entry name" value="YojJ-like"/>
    <property type="match status" value="1"/>
</dbReference>
<protein>
    <submittedName>
        <fullName evidence="2">DisA checkpoint controller-like protein</fullName>
    </submittedName>
</protein>
<dbReference type="AlphaFoldDB" id="A0A4R7DY74"/>
<dbReference type="EMBL" id="SOAA01000044">
    <property type="protein sequence ID" value="TDS25871.1"/>
    <property type="molecule type" value="Genomic_DNA"/>
</dbReference>
<dbReference type="Pfam" id="PF21750">
    <property type="entry name" value="DACNH"/>
    <property type="match status" value="1"/>
</dbReference>
<dbReference type="PROSITE" id="PS51794">
    <property type="entry name" value="DAC"/>
    <property type="match status" value="1"/>
</dbReference>
<sequence length="458" mass="54128">MELSSKDIKVYKSNHKELKNKFKNEFMKISHENIIFEAIKEIYMVEIDFMKGPEFEVMCYPDFSYKSNIEKNIKDKFENHWLNQGTFSWFKWCIEDVLKKNDSKHLYWYSEPSYANMLRRTSDENYNHTIYFILIQFEKNKYHDLFTFEGDIHPFIKELKSQIQWEYDYKRKKYDEIFRRTIGKVNKFLYDNFDHLNIISTLQYEGSANKGSLIYIGENKNNDLLLEFIKPIELKSHTEIRKLLQMTNDKYSLIINDDYKIIGIGSINNYKNQKRIVFSGHFHWKYYNEGELVFSCIKSLPILPLNLSKKENNTIEEKLELVFDKEYSYDTLSKIINSAKKQNHGTMVVITENAEAESKRLENSGICINPIEIDEDITNCISEIDGAILLDPFGICHQIGVILDGNSSIEGDSSRGARYNSGLRYGQFLKNENVNFIIIIISEDNYTDIFTPYNKVFQ</sequence>
<dbReference type="Proteomes" id="UP000295758">
    <property type="component" value="Unassembled WGS sequence"/>
</dbReference>
<accession>A0A4R7DY74</accession>
<dbReference type="Pfam" id="PF02457">
    <property type="entry name" value="DAC"/>
    <property type="match status" value="1"/>
</dbReference>
<evidence type="ECO:0000259" key="1">
    <source>
        <dbReference type="PROSITE" id="PS51794"/>
    </source>
</evidence>
<gene>
    <name evidence="2" type="ORF">BY453_1443</name>
</gene>
<dbReference type="RefSeq" id="WP_133618460.1">
    <property type="nucleotide sequence ID" value="NZ_SOAA01000044.1"/>
</dbReference>